<feature type="signal peptide" evidence="1">
    <location>
        <begin position="1"/>
        <end position="19"/>
    </location>
</feature>
<dbReference type="OrthoDB" id="9800545at2"/>
<dbReference type="PANTHER" id="PTHR35272">
    <property type="entry name" value="THIOL:DISULFIDE INTERCHANGE PROTEIN DSBC-RELATED"/>
    <property type="match status" value="1"/>
</dbReference>
<dbReference type="EMBL" id="PDKB01000008">
    <property type="protein sequence ID" value="RBQ29164.1"/>
    <property type="molecule type" value="Genomic_DNA"/>
</dbReference>
<evidence type="ECO:0000256" key="1">
    <source>
        <dbReference type="SAM" id="SignalP"/>
    </source>
</evidence>
<dbReference type="InterPro" id="IPR051470">
    <property type="entry name" value="Thiol:disulfide_interchange"/>
</dbReference>
<dbReference type="SUPFAM" id="SSF52833">
    <property type="entry name" value="Thioredoxin-like"/>
    <property type="match status" value="1"/>
</dbReference>
<keyword evidence="1" id="KW-0732">Signal</keyword>
<sequence>MKIAKLLVLSAFASATLLANDNLVIDFEKKRVAQNPNVKVKNIKVFYKKELELKGWNGYILEIDATIQDKGMKVKDTLFSDGKVIATDLYDVSTGKSLKDSITPTLTDKYYQKSKLIAGNEKAKDKIVVFSDPLCPFCTQYIPEVIDFVNKKSDSIALYYYAFPLTHIHPASTTLSKLIDIAKVKNGNDIIMKAYTAHWSKYFEVTSTDDKIILEAFNKELGLDIKIEELNKKEIITSLEKEVLMGEDMLVSGTPTIYINGEKDTTREKYKTLGKK</sequence>
<dbReference type="PANTHER" id="PTHR35272:SF4">
    <property type="entry name" value="THIOL:DISULFIDE INTERCHANGE PROTEIN DSBG"/>
    <property type="match status" value="1"/>
</dbReference>
<dbReference type="InterPro" id="IPR036249">
    <property type="entry name" value="Thioredoxin-like_sf"/>
</dbReference>
<dbReference type="AlphaFoldDB" id="A0A366MUA4"/>
<protein>
    <submittedName>
        <fullName evidence="3">Disulfide bond formation protein DsbA</fullName>
    </submittedName>
</protein>
<accession>A0A366MUA4</accession>
<evidence type="ECO:0000313" key="3">
    <source>
        <dbReference type="EMBL" id="RBQ29164.1"/>
    </source>
</evidence>
<gene>
    <name evidence="3" type="ORF">CRU91_05650</name>
</gene>
<feature type="domain" description="Thioredoxin-like fold" evidence="2">
    <location>
        <begin position="115"/>
        <end position="274"/>
    </location>
</feature>
<dbReference type="Proteomes" id="UP000252669">
    <property type="component" value="Unassembled WGS sequence"/>
</dbReference>
<organism evidence="3 4">
    <name type="scientific">Aliarcobacter vitoriensis</name>
    <dbReference type="NCBI Taxonomy" id="2011099"/>
    <lineage>
        <taxon>Bacteria</taxon>
        <taxon>Pseudomonadati</taxon>
        <taxon>Campylobacterota</taxon>
        <taxon>Epsilonproteobacteria</taxon>
        <taxon>Campylobacterales</taxon>
        <taxon>Arcobacteraceae</taxon>
        <taxon>Aliarcobacter</taxon>
    </lineage>
</organism>
<feature type="chain" id="PRO_5016644262" evidence="1">
    <location>
        <begin position="20"/>
        <end position="276"/>
    </location>
</feature>
<dbReference type="InterPro" id="IPR012336">
    <property type="entry name" value="Thioredoxin-like_fold"/>
</dbReference>
<evidence type="ECO:0000313" key="4">
    <source>
        <dbReference type="Proteomes" id="UP000252669"/>
    </source>
</evidence>
<dbReference type="Pfam" id="PF13462">
    <property type="entry name" value="Thioredoxin_4"/>
    <property type="match status" value="1"/>
</dbReference>
<reference evidence="3 4" key="1">
    <citation type="submission" date="2017-10" db="EMBL/GenBank/DDBJ databases">
        <title>Genomics of the genus Arcobacter.</title>
        <authorList>
            <person name="Perez-Cataluna A."/>
            <person name="Figueras M.J."/>
        </authorList>
    </citation>
    <scope>NUCLEOTIDE SEQUENCE [LARGE SCALE GENOMIC DNA]</scope>
    <source>
        <strain evidence="3 4">CECT 9230</strain>
    </source>
</reference>
<dbReference type="Gene3D" id="3.40.30.10">
    <property type="entry name" value="Glutaredoxin"/>
    <property type="match status" value="1"/>
</dbReference>
<keyword evidence="4" id="KW-1185">Reference proteome</keyword>
<evidence type="ECO:0000259" key="2">
    <source>
        <dbReference type="Pfam" id="PF13462"/>
    </source>
</evidence>
<name>A0A366MUA4_9BACT</name>
<proteinExistence type="predicted"/>
<comment type="caution">
    <text evidence="3">The sequence shown here is derived from an EMBL/GenBank/DDBJ whole genome shotgun (WGS) entry which is preliminary data.</text>
</comment>